<dbReference type="InterPro" id="IPR010897">
    <property type="entry name" value="Spore_II_P"/>
</dbReference>
<dbReference type="KEGG" id="kme:H0A61_02632"/>
<evidence type="ECO:0000313" key="2">
    <source>
        <dbReference type="EMBL" id="QSQ10232.1"/>
    </source>
</evidence>
<evidence type="ECO:0000256" key="1">
    <source>
        <dbReference type="SAM" id="Phobius"/>
    </source>
</evidence>
<keyword evidence="1" id="KW-0812">Transmembrane</keyword>
<keyword evidence="1" id="KW-1133">Transmembrane helix</keyword>
<proteinExistence type="predicted"/>
<feature type="transmembrane region" description="Helical" evidence="1">
    <location>
        <begin position="12"/>
        <end position="33"/>
    </location>
</feature>
<dbReference type="RefSeq" id="WP_206707542.1">
    <property type="nucleotide sequence ID" value="NZ_CP059066.1"/>
</dbReference>
<gene>
    <name evidence="2" type="ORF">H0A61_02632</name>
</gene>
<reference evidence="2" key="1">
    <citation type="submission" date="2020-07" db="EMBL/GenBank/DDBJ databases">
        <title>Koleobacter methoxysyntrophicus gen. nov., sp. nov., a novel anaerobic bacterium isolated from deep subsurface oil field and proposal of Koleobacterales ord. nov. in the phylum Firmicutes.</title>
        <authorList>
            <person name="Sakamoto S."/>
            <person name="Tamaki H."/>
        </authorList>
    </citation>
    <scope>NUCLEOTIDE SEQUENCE</scope>
    <source>
        <strain evidence="2">NRmbB1</strain>
    </source>
</reference>
<keyword evidence="1" id="KW-0472">Membrane</keyword>
<evidence type="ECO:0000313" key="3">
    <source>
        <dbReference type="Proteomes" id="UP000662904"/>
    </source>
</evidence>
<sequence length="392" mass="44922">MVNIKTIKIHKGVYTISICFFILMILFFMYKILSPIDAIAVLSQKGGIGIGEITNFNSTIKLEGILISVLDHGLPYLGITNSQYIDRTPPGIFVSLFYFFTDINFEEPTSFITAQIPILSFYKAETTTTPGIELPPVDSLPDNSYREGVERDKGDEVGDHLTDNDDIQQELQIGNDPLVLIYHTHSTECYSPSVEETFKSKEISYHSKDLNVTVVRVGEEMKRYLEERYGIKVVHDRTMNDIPSYMMSYTNSLNTFERNIKKYPSIKVAIDLHRDAPYVDRIRSRELTTVKIDGKNVARIMLVVGTDKLFHHPNWKKNYRFALKIQEKMEELYPGLGRQINIRDERFNQHLLDKSLLVEIGSHGNTLEEALRSARLFADVVAQVLKELSQKD</sequence>
<dbReference type="SUPFAM" id="SSF53187">
    <property type="entry name" value="Zn-dependent exopeptidases"/>
    <property type="match status" value="1"/>
</dbReference>
<dbReference type="Proteomes" id="UP000662904">
    <property type="component" value="Chromosome"/>
</dbReference>
<organism evidence="2 3">
    <name type="scientific">Koleobacter methoxysyntrophicus</name>
    <dbReference type="NCBI Taxonomy" id="2751313"/>
    <lineage>
        <taxon>Bacteria</taxon>
        <taxon>Bacillati</taxon>
        <taxon>Bacillota</taxon>
        <taxon>Clostridia</taxon>
        <taxon>Koleobacterales</taxon>
        <taxon>Koleobacteraceae</taxon>
        <taxon>Koleobacter</taxon>
    </lineage>
</organism>
<dbReference type="AlphaFoldDB" id="A0A8A0RQQ7"/>
<dbReference type="EMBL" id="CP059066">
    <property type="protein sequence ID" value="QSQ10232.1"/>
    <property type="molecule type" value="Genomic_DNA"/>
</dbReference>
<dbReference type="NCBIfam" id="TIGR02867">
    <property type="entry name" value="spore_II_P"/>
    <property type="match status" value="1"/>
</dbReference>
<dbReference type="Pfam" id="PF07454">
    <property type="entry name" value="SpoIIP"/>
    <property type="match status" value="1"/>
</dbReference>
<keyword evidence="3" id="KW-1185">Reference proteome</keyword>
<evidence type="ECO:0008006" key="4">
    <source>
        <dbReference type="Google" id="ProtNLM"/>
    </source>
</evidence>
<name>A0A8A0RQQ7_9FIRM</name>
<accession>A0A8A0RQQ7</accession>
<protein>
    <recommendedName>
        <fullName evidence="4">Stage II sporulation protein P</fullName>
    </recommendedName>
</protein>